<protein>
    <submittedName>
        <fullName evidence="2">F-box domain-containing protein</fullName>
    </submittedName>
</protein>
<dbReference type="EMBL" id="JAWWNJ010000009">
    <property type="protein sequence ID" value="KAK7048886.1"/>
    <property type="molecule type" value="Genomic_DNA"/>
</dbReference>
<evidence type="ECO:0000313" key="2">
    <source>
        <dbReference type="EMBL" id="KAK7048886.1"/>
    </source>
</evidence>
<dbReference type="Gene3D" id="1.20.1280.50">
    <property type="match status" value="1"/>
</dbReference>
<feature type="coiled-coil region" evidence="1">
    <location>
        <begin position="10"/>
        <end position="46"/>
    </location>
</feature>
<organism evidence="2 3">
    <name type="scientific">Favolaschia claudopus</name>
    <dbReference type="NCBI Taxonomy" id="2862362"/>
    <lineage>
        <taxon>Eukaryota</taxon>
        <taxon>Fungi</taxon>
        <taxon>Dikarya</taxon>
        <taxon>Basidiomycota</taxon>
        <taxon>Agaricomycotina</taxon>
        <taxon>Agaricomycetes</taxon>
        <taxon>Agaricomycetidae</taxon>
        <taxon>Agaricales</taxon>
        <taxon>Marasmiineae</taxon>
        <taxon>Mycenaceae</taxon>
        <taxon>Favolaschia</taxon>
    </lineage>
</organism>
<evidence type="ECO:0000256" key="1">
    <source>
        <dbReference type="SAM" id="Coils"/>
    </source>
</evidence>
<name>A0AAW0DFD2_9AGAR</name>
<dbReference type="AlphaFoldDB" id="A0AAW0DFD2"/>
<sequence length="368" mass="41602">MLKSLQLDRALLVKNNAQILENEAQILELRVQISALEAAILVLQAEKQPVQQRLESYKYPVLTLPNEIIGEIFLHFLPPYPEPPPLLGEDSPTILTHICHQWRDIALTTPALWRSIDLKDVPVEAATALACSWLKRSGCLPLSIHATDYGTLFSVFPIFIPHRARWEHLNLRIQDTEHLLVLDGPAPLLQTLHVFLRDEGLSNPISLQDFPLLHTVVLDDYGTPSLILPWSQLTRLSLSCMYPADCISILRQTLTLVTCNLEIWIDPIPPNQLVDIPLLHLETLVFELSSDVCVDFMQLLVTPSLRRLELHEDYLDWDDENGSDPTAALKSFITKSGCMLDDLRVTTASITEDAYRTAFPSIQSIQLF</sequence>
<accession>A0AAW0DFD2</accession>
<dbReference type="Proteomes" id="UP001362999">
    <property type="component" value="Unassembled WGS sequence"/>
</dbReference>
<evidence type="ECO:0000313" key="3">
    <source>
        <dbReference type="Proteomes" id="UP001362999"/>
    </source>
</evidence>
<reference evidence="2 3" key="1">
    <citation type="journal article" date="2024" name="J Genomics">
        <title>Draft genome sequencing and assembly of Favolaschia claudopus CIRM-BRFM 2984 isolated from oak limbs.</title>
        <authorList>
            <person name="Navarro D."/>
            <person name="Drula E."/>
            <person name="Chaduli D."/>
            <person name="Cazenave R."/>
            <person name="Ahrendt S."/>
            <person name="Wang J."/>
            <person name="Lipzen A."/>
            <person name="Daum C."/>
            <person name="Barry K."/>
            <person name="Grigoriev I.V."/>
            <person name="Favel A."/>
            <person name="Rosso M.N."/>
            <person name="Martin F."/>
        </authorList>
    </citation>
    <scope>NUCLEOTIDE SEQUENCE [LARGE SCALE GENOMIC DNA]</scope>
    <source>
        <strain evidence="2 3">CIRM-BRFM 2984</strain>
    </source>
</reference>
<proteinExistence type="predicted"/>
<keyword evidence="1" id="KW-0175">Coiled coil</keyword>
<keyword evidence="3" id="KW-1185">Reference proteome</keyword>
<comment type="caution">
    <text evidence="2">The sequence shown here is derived from an EMBL/GenBank/DDBJ whole genome shotgun (WGS) entry which is preliminary data.</text>
</comment>
<gene>
    <name evidence="2" type="ORF">R3P38DRAFT_1880743</name>
</gene>